<keyword evidence="3" id="KW-1185">Reference proteome</keyword>
<dbReference type="AlphaFoldDB" id="A0A0F8A471"/>
<feature type="region of interest" description="Disordered" evidence="1">
    <location>
        <begin position="187"/>
        <end position="234"/>
    </location>
</feature>
<feature type="region of interest" description="Disordered" evidence="1">
    <location>
        <begin position="63"/>
        <end position="140"/>
    </location>
</feature>
<feature type="compositionally biased region" description="Polar residues" evidence="1">
    <location>
        <begin position="78"/>
        <end position="90"/>
    </location>
</feature>
<accession>A0A0F8A471</accession>
<protein>
    <submittedName>
        <fullName evidence="2">Uncharacterized protein</fullName>
    </submittedName>
</protein>
<feature type="region of interest" description="Disordered" evidence="1">
    <location>
        <begin position="1"/>
        <end position="21"/>
    </location>
</feature>
<evidence type="ECO:0000313" key="3">
    <source>
        <dbReference type="Proteomes" id="UP000054481"/>
    </source>
</evidence>
<dbReference type="Proteomes" id="UP000054481">
    <property type="component" value="Unassembled WGS sequence"/>
</dbReference>
<dbReference type="EMBL" id="KQ030538">
    <property type="protein sequence ID" value="KJZ73069.1"/>
    <property type="molecule type" value="Genomic_DNA"/>
</dbReference>
<dbReference type="Gene3D" id="3.40.50.300">
    <property type="entry name" value="P-loop containing nucleotide triphosphate hydrolases"/>
    <property type="match status" value="1"/>
</dbReference>
<organism evidence="2 3">
    <name type="scientific">Hirsutella minnesotensis 3608</name>
    <dbReference type="NCBI Taxonomy" id="1043627"/>
    <lineage>
        <taxon>Eukaryota</taxon>
        <taxon>Fungi</taxon>
        <taxon>Dikarya</taxon>
        <taxon>Ascomycota</taxon>
        <taxon>Pezizomycotina</taxon>
        <taxon>Sordariomycetes</taxon>
        <taxon>Hypocreomycetidae</taxon>
        <taxon>Hypocreales</taxon>
        <taxon>Ophiocordycipitaceae</taxon>
        <taxon>Hirsutella</taxon>
    </lineage>
</organism>
<gene>
    <name evidence="2" type="ORF">HIM_07453</name>
</gene>
<feature type="compositionally biased region" description="Low complexity" evidence="1">
    <location>
        <begin position="66"/>
        <end position="77"/>
    </location>
</feature>
<dbReference type="OrthoDB" id="432234at2759"/>
<evidence type="ECO:0000313" key="2">
    <source>
        <dbReference type="EMBL" id="KJZ73069.1"/>
    </source>
</evidence>
<proteinExistence type="predicted"/>
<dbReference type="InterPro" id="IPR027417">
    <property type="entry name" value="P-loop_NTPase"/>
</dbReference>
<evidence type="ECO:0000256" key="1">
    <source>
        <dbReference type="SAM" id="MobiDB-lite"/>
    </source>
</evidence>
<sequence length="234" mass="25076">MTAADLEETQLDPVHRGEKGDLGQFCQFVGGEGGTGKSRIIETVVDLFGSKGLSNRLLITATSGTAAPQRASSAPRSTQPAGGTGTNMAKSWTERECQTGGSIRPWPISNRLAGEGRTRHRRGEHARSADAARRQRATLPVPRIAARFRRDPYRPLLRGFQPVPAGPRAVDPPLDRGRLVGRRQLVQGRAAAPARQGARAVEEVHDGRHAGRTDARRWRSGAAEASEADPAGST</sequence>
<feature type="compositionally biased region" description="Acidic residues" evidence="1">
    <location>
        <begin position="1"/>
        <end position="10"/>
    </location>
</feature>
<feature type="compositionally biased region" description="Basic and acidic residues" evidence="1">
    <location>
        <begin position="200"/>
        <end position="217"/>
    </location>
</feature>
<reference evidence="2 3" key="1">
    <citation type="journal article" date="2014" name="Genome Biol. Evol.">
        <title>Comparative genomics and transcriptomics analyses reveal divergent lifestyle features of nematode endoparasitic fungus Hirsutella minnesotensis.</title>
        <authorList>
            <person name="Lai Y."/>
            <person name="Liu K."/>
            <person name="Zhang X."/>
            <person name="Zhang X."/>
            <person name="Li K."/>
            <person name="Wang N."/>
            <person name="Shu C."/>
            <person name="Wu Y."/>
            <person name="Wang C."/>
            <person name="Bushley K.E."/>
            <person name="Xiang M."/>
            <person name="Liu X."/>
        </authorList>
    </citation>
    <scope>NUCLEOTIDE SEQUENCE [LARGE SCALE GENOMIC DNA]</scope>
    <source>
        <strain evidence="2 3">3608</strain>
    </source>
</reference>
<feature type="compositionally biased region" description="Low complexity" evidence="1">
    <location>
        <begin position="187"/>
        <end position="199"/>
    </location>
</feature>
<name>A0A0F8A471_9HYPO</name>